<dbReference type="AlphaFoldDB" id="A0A2I1KSC5"/>
<feature type="domain" description="Peptidase S1" evidence="5">
    <location>
        <begin position="56"/>
        <end position="253"/>
    </location>
</feature>
<dbReference type="SUPFAM" id="SSF50494">
    <property type="entry name" value="Trypsin-like serine proteases"/>
    <property type="match status" value="1"/>
</dbReference>
<organism evidence="6 7">
    <name type="scientific">Actinomyces urogenitalis</name>
    <dbReference type="NCBI Taxonomy" id="103621"/>
    <lineage>
        <taxon>Bacteria</taxon>
        <taxon>Bacillati</taxon>
        <taxon>Actinomycetota</taxon>
        <taxon>Actinomycetes</taxon>
        <taxon>Actinomycetales</taxon>
        <taxon>Actinomycetaceae</taxon>
        <taxon>Actinomyces</taxon>
    </lineage>
</organism>
<feature type="signal peptide" evidence="4">
    <location>
        <begin position="1"/>
        <end position="26"/>
    </location>
</feature>
<dbReference type="Proteomes" id="UP000234778">
    <property type="component" value="Unassembled WGS sequence"/>
</dbReference>
<dbReference type="PROSITE" id="PS50240">
    <property type="entry name" value="TRYPSIN_DOM"/>
    <property type="match status" value="1"/>
</dbReference>
<name>A0A2I1KSC5_9ACTO</name>
<evidence type="ECO:0000256" key="3">
    <source>
        <dbReference type="SAM" id="Phobius"/>
    </source>
</evidence>
<dbReference type="PANTHER" id="PTHR24276:SF91">
    <property type="entry name" value="AT26814P-RELATED"/>
    <property type="match status" value="1"/>
</dbReference>
<comment type="similarity">
    <text evidence="1">Belongs to the peptidase S1 family.</text>
</comment>
<dbReference type="PANTHER" id="PTHR24276">
    <property type="entry name" value="POLYSERASE-RELATED"/>
    <property type="match status" value="1"/>
</dbReference>
<dbReference type="Pfam" id="PF00089">
    <property type="entry name" value="Trypsin"/>
    <property type="match status" value="1"/>
</dbReference>
<evidence type="ECO:0000256" key="4">
    <source>
        <dbReference type="SAM" id="SignalP"/>
    </source>
</evidence>
<keyword evidence="2" id="KW-1015">Disulfide bond</keyword>
<keyword evidence="3" id="KW-0472">Membrane</keyword>
<dbReference type="InterPro" id="IPR043504">
    <property type="entry name" value="Peptidase_S1_PA_chymotrypsin"/>
</dbReference>
<feature type="chain" id="PRO_5014112697" description="Peptidase S1 domain-containing protein" evidence="4">
    <location>
        <begin position="27"/>
        <end position="306"/>
    </location>
</feature>
<dbReference type="PROSITE" id="PS00135">
    <property type="entry name" value="TRYPSIN_SER"/>
    <property type="match status" value="1"/>
</dbReference>
<evidence type="ECO:0000256" key="1">
    <source>
        <dbReference type="ARBA" id="ARBA00007664"/>
    </source>
</evidence>
<dbReference type="RefSeq" id="WP_101638174.1">
    <property type="nucleotide sequence ID" value="NZ_JBKUIE010000001.1"/>
</dbReference>
<dbReference type="InterPro" id="IPR050430">
    <property type="entry name" value="Peptidase_S1"/>
</dbReference>
<evidence type="ECO:0000259" key="5">
    <source>
        <dbReference type="PROSITE" id="PS50240"/>
    </source>
</evidence>
<dbReference type="EMBL" id="PKHA01000006">
    <property type="protein sequence ID" value="PKY98523.1"/>
    <property type="molecule type" value="Genomic_DNA"/>
</dbReference>
<dbReference type="PRINTS" id="PR00722">
    <property type="entry name" value="CHYMOTRYPSIN"/>
</dbReference>
<dbReference type="GO" id="GO:0006508">
    <property type="term" value="P:proteolysis"/>
    <property type="evidence" value="ECO:0007669"/>
    <property type="project" value="InterPro"/>
</dbReference>
<dbReference type="InterPro" id="IPR001314">
    <property type="entry name" value="Peptidase_S1A"/>
</dbReference>
<evidence type="ECO:0000256" key="2">
    <source>
        <dbReference type="ARBA" id="ARBA00023157"/>
    </source>
</evidence>
<evidence type="ECO:0000313" key="7">
    <source>
        <dbReference type="Proteomes" id="UP000234778"/>
    </source>
</evidence>
<dbReference type="GO" id="GO:0004252">
    <property type="term" value="F:serine-type endopeptidase activity"/>
    <property type="evidence" value="ECO:0007669"/>
    <property type="project" value="InterPro"/>
</dbReference>
<reference evidence="6 7" key="1">
    <citation type="submission" date="2017-12" db="EMBL/GenBank/DDBJ databases">
        <title>Phylogenetic diversity of female urinary microbiome.</title>
        <authorList>
            <person name="Thomas-White K."/>
            <person name="Wolfe A.J."/>
        </authorList>
    </citation>
    <scope>NUCLEOTIDE SEQUENCE [LARGE SCALE GENOMIC DNA]</scope>
    <source>
        <strain evidence="6 7">UMB0319</strain>
    </source>
</reference>
<feature type="transmembrane region" description="Helical" evidence="3">
    <location>
        <begin position="274"/>
        <end position="298"/>
    </location>
</feature>
<keyword evidence="4" id="KW-0732">Signal</keyword>
<sequence length="306" mass="31090">MTRTRTMTATALLALLALAPVSSAQALESPHMAPDNAESATVVSEKITDKGQFGDCTGTAIAPQWVLTARHCVEAAEGAKASGAVRVGNGDNTREIPIDRWEVAPGGDVALMHTTEDMGLSHYAEIDDQACYSGQATAYGWSPSGSGKGKQLPVANATITGKSQYNLYEGTPGIKAQMEEGAAIQGGDSGGPLFYEGKVTGVVTASINPVADAAAGKSGDGALPDSDVDVKQTRDAVYSPVADQKEWITKTISGQESASTAQGSSSEASSCTSISPAVLIGGAVVAGLGGAAVTGLFLRRGQRAAQ</sequence>
<accession>A0A2I1KSC5</accession>
<evidence type="ECO:0000313" key="6">
    <source>
        <dbReference type="EMBL" id="PKY98523.1"/>
    </source>
</evidence>
<proteinExistence type="inferred from homology"/>
<comment type="caution">
    <text evidence="6">The sequence shown here is derived from an EMBL/GenBank/DDBJ whole genome shotgun (WGS) entry which is preliminary data.</text>
</comment>
<dbReference type="GeneID" id="81708636"/>
<gene>
    <name evidence="6" type="ORF">CYJ26_06785</name>
</gene>
<protein>
    <recommendedName>
        <fullName evidence="5">Peptidase S1 domain-containing protein</fullName>
    </recommendedName>
</protein>
<dbReference type="InterPro" id="IPR001254">
    <property type="entry name" value="Trypsin_dom"/>
</dbReference>
<keyword evidence="3" id="KW-0812">Transmembrane</keyword>
<dbReference type="InterPro" id="IPR033116">
    <property type="entry name" value="TRYPSIN_SER"/>
</dbReference>
<keyword evidence="3" id="KW-1133">Transmembrane helix</keyword>
<dbReference type="SMART" id="SM00020">
    <property type="entry name" value="Tryp_SPc"/>
    <property type="match status" value="1"/>
</dbReference>
<dbReference type="InterPro" id="IPR009003">
    <property type="entry name" value="Peptidase_S1_PA"/>
</dbReference>
<dbReference type="Gene3D" id="2.40.10.10">
    <property type="entry name" value="Trypsin-like serine proteases"/>
    <property type="match status" value="2"/>
</dbReference>